<dbReference type="GO" id="GO:0012505">
    <property type="term" value="C:endomembrane system"/>
    <property type="evidence" value="ECO:0007669"/>
    <property type="project" value="TreeGrafter"/>
</dbReference>
<feature type="transmembrane region" description="Helical" evidence="6">
    <location>
        <begin position="398"/>
        <end position="418"/>
    </location>
</feature>
<feature type="transmembrane region" description="Helical" evidence="6">
    <location>
        <begin position="472"/>
        <end position="494"/>
    </location>
</feature>
<evidence type="ECO:0000313" key="7">
    <source>
        <dbReference type="Proteomes" id="UP000025227"/>
    </source>
</evidence>
<dbReference type="PANTHER" id="PTHR21347:SF14">
    <property type="entry name" value="LIPID SCRAMBLASE CLPTM1-RELATED"/>
    <property type="match status" value="1"/>
</dbReference>
<keyword evidence="7" id="KW-1185">Reference proteome</keyword>
<evidence type="ECO:0000256" key="2">
    <source>
        <dbReference type="ARBA" id="ARBA00009310"/>
    </source>
</evidence>
<proteinExistence type="inferred from homology"/>
<feature type="transmembrane region" description="Helical" evidence="6">
    <location>
        <begin position="373"/>
        <end position="392"/>
    </location>
</feature>
<organism evidence="7 8">
    <name type="scientific">Haemonchus contortus</name>
    <name type="common">Barber pole worm</name>
    <dbReference type="NCBI Taxonomy" id="6289"/>
    <lineage>
        <taxon>Eukaryota</taxon>
        <taxon>Metazoa</taxon>
        <taxon>Ecdysozoa</taxon>
        <taxon>Nematoda</taxon>
        <taxon>Chromadorea</taxon>
        <taxon>Rhabditida</taxon>
        <taxon>Rhabditina</taxon>
        <taxon>Rhabditomorpha</taxon>
        <taxon>Strongyloidea</taxon>
        <taxon>Trichostrongylidae</taxon>
        <taxon>Haemonchus</taxon>
    </lineage>
</organism>
<comment type="similarity">
    <text evidence="2">Belongs to the CLPTM1 family.</text>
</comment>
<dbReference type="InterPro" id="IPR008429">
    <property type="entry name" value="CLPTM1"/>
</dbReference>
<dbReference type="PANTHER" id="PTHR21347">
    <property type="entry name" value="CLEFT LIP AND PALATE ASSOCIATED TRANSMEMBRANE PROTEIN-RELATED"/>
    <property type="match status" value="1"/>
</dbReference>
<keyword evidence="5 6" id="KW-0472">Membrane</keyword>
<dbReference type="GO" id="GO:0016020">
    <property type="term" value="C:membrane"/>
    <property type="evidence" value="ECO:0007669"/>
    <property type="project" value="UniProtKB-SubCell"/>
</dbReference>
<dbReference type="OrthoDB" id="378564at2759"/>
<keyword evidence="4 6" id="KW-1133">Transmembrane helix</keyword>
<protein>
    <submittedName>
        <fullName evidence="8">Cleft lip and palate associated transmembrane protein 1</fullName>
    </submittedName>
</protein>
<dbReference type="WBParaSite" id="HCON_00174030-00005">
    <property type="protein sequence ID" value="HCON_00174030-00005"/>
    <property type="gene ID" value="HCON_00174030"/>
</dbReference>
<dbReference type="Proteomes" id="UP000025227">
    <property type="component" value="Unplaced"/>
</dbReference>
<evidence type="ECO:0000256" key="6">
    <source>
        <dbReference type="SAM" id="Phobius"/>
    </source>
</evidence>
<feature type="transmembrane region" description="Helical" evidence="6">
    <location>
        <begin position="27"/>
        <end position="44"/>
    </location>
</feature>
<feature type="transmembrane region" description="Helical" evidence="6">
    <location>
        <begin position="250"/>
        <end position="270"/>
    </location>
</feature>
<evidence type="ECO:0000256" key="3">
    <source>
        <dbReference type="ARBA" id="ARBA00022692"/>
    </source>
</evidence>
<evidence type="ECO:0000256" key="4">
    <source>
        <dbReference type="ARBA" id="ARBA00022989"/>
    </source>
</evidence>
<sequence>MAEANGAVPDVAENQGHRGAWTTFKNLFSRVLLIYLMVTMFKIYTKDADRDVTVNARRDVRFRNLFVPGQLFDLHLYLDISEQRFTNFVGRDLFYKGVGMRYGDYSNDLETLFEKTIPTPEVLMQNKSIYLHVFITKSGFSPNPHDHSYEKREVIYGVTRLNKFRRKHHKQTINLLTGMNEQSETDVEKSCRIKYEEITLRISYQSLSLFKYQLYASQQTRNKWSLMLGNEPDDDDQDLIKQALLETNPIVLGATFFVSILHTVFEFLAFKNDIQFWHARNNLKGLSVRSVLFNIFQSLVVFLFICDNDTNWIVKTSVGVGFLIECWKLPKVVNFQIDHMEKWLGFIPGIKISDKGSYIASNTKTYDDIAFKYLFWILFPLFAGYAIYSLVFVEQRGWYSWILNMLYGFLLMFGFIMMTPQLFINYKLKSVAHLPWRMLTYKFINTFIDDLFAFVIRMPIMYRIGCFRDDIVFIAEISGMSSVGMMVIYLLLAIHMHDNPQYTRFISISDGYTVSIPSV</sequence>
<dbReference type="AlphaFoldDB" id="A0A7I5EEA6"/>
<reference evidence="8" key="1">
    <citation type="submission" date="2020-12" db="UniProtKB">
        <authorList>
            <consortium name="WormBaseParasite"/>
        </authorList>
    </citation>
    <scope>IDENTIFICATION</scope>
    <source>
        <strain evidence="8">MHco3</strain>
    </source>
</reference>
<dbReference type="Pfam" id="PF05602">
    <property type="entry name" value="CLPTM1"/>
    <property type="match status" value="2"/>
</dbReference>
<evidence type="ECO:0000256" key="1">
    <source>
        <dbReference type="ARBA" id="ARBA00004141"/>
    </source>
</evidence>
<feature type="transmembrane region" description="Helical" evidence="6">
    <location>
        <begin position="290"/>
        <end position="306"/>
    </location>
</feature>
<accession>A0A7I5EEA6</accession>
<comment type="subcellular location">
    <subcellularLocation>
        <location evidence="1">Membrane</location>
        <topology evidence="1">Multi-pass membrane protein</topology>
    </subcellularLocation>
</comment>
<evidence type="ECO:0000313" key="8">
    <source>
        <dbReference type="WBParaSite" id="HCON_00174030-00005"/>
    </source>
</evidence>
<evidence type="ECO:0000256" key="5">
    <source>
        <dbReference type="ARBA" id="ARBA00023136"/>
    </source>
</evidence>
<feature type="transmembrane region" description="Helical" evidence="6">
    <location>
        <begin position="439"/>
        <end position="460"/>
    </location>
</feature>
<name>A0A7I5EEA6_HAECO</name>
<keyword evidence="3 6" id="KW-0812">Transmembrane</keyword>